<reference evidence="3" key="1">
    <citation type="submission" date="2016-08" db="EMBL/GenBank/DDBJ databases">
        <authorList>
            <person name="Tokovenko B."/>
            <person name="Kalinowski J."/>
        </authorList>
    </citation>
    <scope>NUCLEOTIDE SEQUENCE [LARGE SCALE GENOMIC DNA]</scope>
    <source>
        <strain evidence="3">UTMC102</strain>
    </source>
</reference>
<dbReference type="EMBL" id="MCOK01000001">
    <property type="protein sequence ID" value="OOC54180.1"/>
    <property type="molecule type" value="Genomic_DNA"/>
</dbReference>
<feature type="region of interest" description="Disordered" evidence="1">
    <location>
        <begin position="455"/>
        <end position="539"/>
    </location>
</feature>
<feature type="compositionally biased region" description="Basic and acidic residues" evidence="1">
    <location>
        <begin position="507"/>
        <end position="530"/>
    </location>
</feature>
<protein>
    <submittedName>
        <fullName evidence="2">Transposase</fullName>
    </submittedName>
</protein>
<dbReference type="Proteomes" id="UP000189004">
    <property type="component" value="Unassembled WGS sequence"/>
</dbReference>
<evidence type="ECO:0000313" key="3">
    <source>
        <dbReference type="Proteomes" id="UP000189004"/>
    </source>
</evidence>
<proteinExistence type="predicted"/>
<keyword evidence="3" id="KW-1185">Reference proteome</keyword>
<dbReference type="AlphaFoldDB" id="A0A1V3C1C8"/>
<comment type="caution">
    <text evidence="2">The sequence shown here is derived from an EMBL/GenBank/DDBJ whole genome shotgun (WGS) entry which is preliminary data.</text>
</comment>
<gene>
    <name evidence="2" type="ORF">NOSIN_10480</name>
</gene>
<evidence type="ECO:0000256" key="1">
    <source>
        <dbReference type="SAM" id="MobiDB-lite"/>
    </source>
</evidence>
<evidence type="ECO:0000313" key="2">
    <source>
        <dbReference type="EMBL" id="OOC54180.1"/>
    </source>
</evidence>
<name>A0A1V3C1C8_9ACTN</name>
<organism evidence="2 3">
    <name type="scientific">Nocardiopsis sinuspersici</name>
    <dbReference type="NCBI Taxonomy" id="501010"/>
    <lineage>
        <taxon>Bacteria</taxon>
        <taxon>Bacillati</taxon>
        <taxon>Actinomycetota</taxon>
        <taxon>Actinomycetes</taxon>
        <taxon>Streptosporangiales</taxon>
        <taxon>Nocardiopsidaceae</taxon>
        <taxon>Nocardiopsis</taxon>
    </lineage>
</organism>
<sequence length="565" mass="62293">MDAVGRGEVEVSQVSKARLWSIQAPFLVPAPTGVAVRDRLKGLIPGDEAVLHAVGSHQGSLASADLAARCADGTDHDKDSWAARKRELTPASSSRWAGAITRASNEQWALARRGHLAHLHRLRAGIDTLRHRLSQPLGAQGTRHVPGGYRTPQEWHAKSRRLHALQSRHAAAVADWETGRVRVVRGGKRLANTRHHLGEAHLTETQWRARWEAARSFLQANGESGKRHGNETIRITPGGEVSIKLPAPLAYLANAPHGRYVLSCRVAFAHRGTEWADRVEADRAVAYRLHHDTDRDRWYVTASWTHPPVRQVPWEAALAHGVIGVDANADHLAAWRLDTHGNPVGDPRRFDYVLSGAASHRDAQVRHALSRLLRWATGCGVAAIAVEDLDFAAEKTREKHGRRKKFRRLISGFPTARLRARLTSMAHAVGVAVIAVDPAYTSKWGAAHWQKPLTSKNRKVSRHDAASIAVGRRAQGYPVRRRTAPPPHHRSDGVGPRTAQAAPGVSGREELRRPAPERAHDAHRRTEGTRTRRTSASNTVGDVPVTQVWVQDSLLNTAEKRFEAP</sequence>
<dbReference type="OrthoDB" id="5142351at2"/>
<dbReference type="STRING" id="501010.NOSIN_10480"/>
<accession>A0A1V3C1C8</accession>